<dbReference type="Pfam" id="PF13753">
    <property type="entry name" value="SWM_repeat"/>
    <property type="match status" value="1"/>
</dbReference>
<sequence length="804" mass="84929">MAKLFLTAIDESGRPIEEEGAQLLSRITLPLAEGDTGLIDALGRRPTQDDVAGRVAAITERLAAVEAGQVSGSLSYATLAELAANVAPPDGATAQVLTGDEAGSYRKSGPSGLGSWSRYSTATLPSVDARLGLEVAARQATDARTAETQLRPDGTVPLWTIAGRVGAGALAALLRLSPQGDWLIHRLRLERLPQRYGGTLGGFLGPRGERLAYLNAAQDWCARRLRLPRSNAAALGGFFGPRGERLLWLSERGEARARALRTDRIGRRFGGLLGGFFGPRDERILWLNDRLEACTRALRVAGARAAMSEVAGRIVAAQAHVPLVEFLRSGRVRLALDPASYVEARRAATRPPEDAIALGAVGQISDVEIIPRTPGRLMTYRSNADGPVAPYVLRRDLLAQGPHVLMPGPVIEATHSYGQSWRGMDFDMSAVPLIGAAEPRRVMTFGQIDATGALTQSPNIGSAYGVEVMQTLFGLAPSARMTIGLVAAMSRQRLRSRAGLHVAAIVDVNPSYPGYRWDQLRPGTDPWASGIAMRARAAQIAAMYGASLRYRAVGWTHGAPDDGGVDGAGNVIDYYAALTEMVASFDAQQLGAGGKLLHFFTDQTAPVSEKTVAPTAILQQAAFALANAGRVHLIGPRYPYPFQDNIHHTAMGTALIGDLEGYVKHVVLDLGQAWTPARPTAIAVSGSTVTITVARPHGMGDLAIDADIIEAAPQLGFHVRVGGSEIAVSAVAVAADTVTLTLATPVASGASAEVSYAFYGPGSTAGVHSGVWGNVKRVGPPSLILSGYTIDTWLTVFRQTVTAA</sequence>
<organism evidence="1 2">
    <name type="scientific">Methylobacterium frigidaeris</name>
    <dbReference type="NCBI Taxonomy" id="2038277"/>
    <lineage>
        <taxon>Bacteria</taxon>
        <taxon>Pseudomonadati</taxon>
        <taxon>Pseudomonadota</taxon>
        <taxon>Alphaproteobacteria</taxon>
        <taxon>Hyphomicrobiales</taxon>
        <taxon>Methylobacteriaceae</taxon>
        <taxon>Methylobacterium</taxon>
    </lineage>
</organism>
<proteinExistence type="predicted"/>
<accession>A0AA37HG73</accession>
<reference evidence="1" key="1">
    <citation type="journal article" date="2016" name="Front. Microbiol.">
        <title>Genome Sequence of the Piezophilic, Mesophilic Sulfate-Reducing Bacterium Desulfovibrio indicus J2T.</title>
        <authorList>
            <person name="Cao J."/>
            <person name="Maignien L."/>
            <person name="Shao Z."/>
            <person name="Alain K."/>
            <person name="Jebbar M."/>
        </authorList>
    </citation>
    <scope>NUCLEOTIDE SEQUENCE</scope>
    <source>
        <strain evidence="1">JCM 32048</strain>
    </source>
</reference>
<gene>
    <name evidence="1" type="ORF">MPEAHAMD_5376</name>
</gene>
<comment type="caution">
    <text evidence="1">The sequence shown here is derived from an EMBL/GenBank/DDBJ whole genome shotgun (WGS) entry which is preliminary data.</text>
</comment>
<keyword evidence="2" id="KW-1185">Reference proteome</keyword>
<dbReference type="RefSeq" id="WP_238192830.1">
    <property type="nucleotide sequence ID" value="NZ_BPQJ01000035.1"/>
</dbReference>
<dbReference type="InterPro" id="IPR028059">
    <property type="entry name" value="SWM_rpt"/>
</dbReference>
<dbReference type="AlphaFoldDB" id="A0AA37HG73"/>
<dbReference type="EMBL" id="BPQJ01000035">
    <property type="protein sequence ID" value="GJD65189.1"/>
    <property type="molecule type" value="Genomic_DNA"/>
</dbReference>
<dbReference type="Proteomes" id="UP001055286">
    <property type="component" value="Unassembled WGS sequence"/>
</dbReference>
<evidence type="ECO:0000313" key="1">
    <source>
        <dbReference type="EMBL" id="GJD65189.1"/>
    </source>
</evidence>
<dbReference type="SUPFAM" id="SSF52266">
    <property type="entry name" value="SGNH hydrolase"/>
    <property type="match status" value="1"/>
</dbReference>
<evidence type="ECO:0008006" key="3">
    <source>
        <dbReference type="Google" id="ProtNLM"/>
    </source>
</evidence>
<protein>
    <recommendedName>
        <fullName evidence="3">Sialate O-acetylesterase domain-containing protein</fullName>
    </recommendedName>
</protein>
<evidence type="ECO:0000313" key="2">
    <source>
        <dbReference type="Proteomes" id="UP001055286"/>
    </source>
</evidence>
<name>A0AA37HG73_9HYPH</name>
<reference evidence="1" key="2">
    <citation type="submission" date="2021-08" db="EMBL/GenBank/DDBJ databases">
        <authorList>
            <person name="Tani A."/>
            <person name="Ola A."/>
            <person name="Ogura Y."/>
            <person name="Katsura K."/>
            <person name="Hayashi T."/>
        </authorList>
    </citation>
    <scope>NUCLEOTIDE SEQUENCE</scope>
    <source>
        <strain evidence="1">JCM 32048</strain>
    </source>
</reference>